<organism evidence="2 3">
    <name type="scientific">Candidatus Brocadia fulgida</name>
    <dbReference type="NCBI Taxonomy" id="380242"/>
    <lineage>
        <taxon>Bacteria</taxon>
        <taxon>Pseudomonadati</taxon>
        <taxon>Planctomycetota</taxon>
        <taxon>Candidatus Brocadiia</taxon>
        <taxon>Candidatus Brocadiales</taxon>
        <taxon>Candidatus Brocadiaceae</taxon>
        <taxon>Candidatus Brocadia</taxon>
    </lineage>
</organism>
<dbReference type="GO" id="GO:0008270">
    <property type="term" value="F:zinc ion binding"/>
    <property type="evidence" value="ECO:0007669"/>
    <property type="project" value="InterPro"/>
</dbReference>
<reference evidence="2 3" key="1">
    <citation type="journal article" date="2013" name="BMC Microbiol.">
        <title>Identification of the type II cytochrome c maturation pathway in anammox bacteria by comparative genomics.</title>
        <authorList>
            <person name="Ferousi C."/>
            <person name="Speth D.R."/>
            <person name="Reimann J."/>
            <person name="Op den Camp H.J."/>
            <person name="Allen J.W."/>
            <person name="Keltjens J.T."/>
            <person name="Jetten M.S."/>
        </authorList>
    </citation>
    <scope>NUCLEOTIDE SEQUENCE [LARGE SCALE GENOMIC DNA]</scope>
    <source>
        <strain evidence="2">RU1</strain>
    </source>
</reference>
<dbReference type="PATRIC" id="fig|380242.3.peg.2139"/>
<evidence type="ECO:0000259" key="1">
    <source>
        <dbReference type="SMART" id="SM00235"/>
    </source>
</evidence>
<dbReference type="InterPro" id="IPR024079">
    <property type="entry name" value="MetalloPept_cat_dom_sf"/>
</dbReference>
<dbReference type="InterPro" id="IPR001506">
    <property type="entry name" value="Peptidase_M12A"/>
</dbReference>
<dbReference type="GO" id="GO:0004222">
    <property type="term" value="F:metalloendopeptidase activity"/>
    <property type="evidence" value="ECO:0007669"/>
    <property type="project" value="InterPro"/>
</dbReference>
<proteinExistence type="predicted"/>
<keyword evidence="3" id="KW-1185">Reference proteome</keyword>
<dbReference type="Proteomes" id="UP000034954">
    <property type="component" value="Unassembled WGS sequence"/>
</dbReference>
<dbReference type="SMART" id="SM00235">
    <property type="entry name" value="ZnMc"/>
    <property type="match status" value="1"/>
</dbReference>
<dbReference type="Pfam" id="PF01400">
    <property type="entry name" value="Astacin"/>
    <property type="match status" value="1"/>
</dbReference>
<dbReference type="EMBL" id="LAQJ01000180">
    <property type="protein sequence ID" value="KKO19555.1"/>
    <property type="molecule type" value="Genomic_DNA"/>
</dbReference>
<feature type="domain" description="Peptidase metallopeptidase" evidence="1">
    <location>
        <begin position="35"/>
        <end position="177"/>
    </location>
</feature>
<dbReference type="InterPro" id="IPR006026">
    <property type="entry name" value="Peptidase_Metallo"/>
</dbReference>
<dbReference type="GO" id="GO:0006508">
    <property type="term" value="P:proteolysis"/>
    <property type="evidence" value="ECO:0007669"/>
    <property type="project" value="InterPro"/>
</dbReference>
<dbReference type="Gene3D" id="3.40.390.10">
    <property type="entry name" value="Collagenase (Catalytic Domain)"/>
    <property type="match status" value="1"/>
</dbReference>
<dbReference type="AlphaFoldDB" id="A0A0M2UVE9"/>
<evidence type="ECO:0000313" key="3">
    <source>
        <dbReference type="Proteomes" id="UP000034954"/>
    </source>
</evidence>
<accession>A0A0M2UVE9</accession>
<name>A0A0M2UVE9_9BACT</name>
<comment type="caution">
    <text evidence="2">The sequence shown here is derived from an EMBL/GenBank/DDBJ whole genome shotgun (WGS) entry which is preliminary data.</text>
</comment>
<gene>
    <name evidence="2" type="ORF">BROFUL_01726</name>
</gene>
<dbReference type="SUPFAM" id="SSF55486">
    <property type="entry name" value="Metalloproteases ('zincins'), catalytic domain"/>
    <property type="match status" value="1"/>
</dbReference>
<protein>
    <submittedName>
        <fullName evidence="2">Astacin (Peptidase family M12A)</fullName>
    </submittedName>
</protein>
<sequence length="256" mass="29040">MSNYLKVCYDRILPRDIRRLAQPSMSIAARMAVLKAKKWPNGSTLRVRFIGGDSGKHNIVKQFAPKWSNHANLKFDFNNAADAEIRISFVDSDGAWSYIGTDCKDIPLGQATMNLGWQDEGVVLHEFGHAIGLIHEHQNPLGGIKWNKPNVIRDLSGPPNNWDPETIDHNMFKTYDREQINGTSLDKKSVMLYAIPVTWTLDGFQSEPNEVLSETDKKFIGDPINYPFQGAGAMELPVIEQKPRSRNWPIWRARPL</sequence>
<evidence type="ECO:0000313" key="2">
    <source>
        <dbReference type="EMBL" id="KKO19555.1"/>
    </source>
</evidence>